<gene>
    <name evidence="3" type="ORF">DX914_11850</name>
</gene>
<organism evidence="3 4">
    <name type="scientific">Lysobacter silvisoli</name>
    <dbReference type="NCBI Taxonomy" id="2293254"/>
    <lineage>
        <taxon>Bacteria</taxon>
        <taxon>Pseudomonadati</taxon>
        <taxon>Pseudomonadota</taxon>
        <taxon>Gammaproteobacteria</taxon>
        <taxon>Lysobacterales</taxon>
        <taxon>Lysobacteraceae</taxon>
        <taxon>Lysobacter</taxon>
    </lineage>
</organism>
<feature type="transmembrane region" description="Helical" evidence="1">
    <location>
        <begin position="434"/>
        <end position="455"/>
    </location>
</feature>
<protein>
    <submittedName>
        <fullName evidence="3">DUF3999 domain-containing protein</fullName>
    </submittedName>
</protein>
<feature type="signal peptide" evidence="2">
    <location>
        <begin position="1"/>
        <end position="19"/>
    </location>
</feature>
<accession>A0A371JZD9</accession>
<dbReference type="InterPro" id="IPR025060">
    <property type="entry name" value="DUF3999"/>
</dbReference>
<name>A0A371JZD9_9GAMM</name>
<dbReference type="RefSeq" id="WP_115859338.1">
    <property type="nucleotide sequence ID" value="NZ_QTSU01000002.1"/>
</dbReference>
<keyword evidence="2" id="KW-0732">Signal</keyword>
<keyword evidence="1" id="KW-0472">Membrane</keyword>
<keyword evidence="4" id="KW-1185">Reference proteome</keyword>
<sequence length="470" mass="50628">MTLLRTIAALALAGLPALAASTSAVSAPRDDYAQQWPLQLVRADAGAYRVDLSDAVYQQARQSGLRDVDVLDGTGYPVPAALYRPDAGAAARTATRVSLPWFALPARAAGTAPDWELVSEVEADGRLRRVEARGIGRATATGPQTALLVDASALRSPILALELDWTPGTALDAAYRVEASDNLERWRDVAASGRLVDLQQGGRRLVQRRIAFEAGGLRARYLRLTPQNPNAVAPIRAVSAEFGTAPDLSPLRWRELNGRRVEGDGEAVRFEFQLDGRYPIQRVDVSLPGNYAVNWTLESRDSQDSPWQPRLSPWTAFRVAAGGHSASRPLSVRVDDRYWRLSAGGAVAAQPVLRLAYQPETLVFIAQGAPPYTLVAGSARAERADLPLPQTILALQAERGPNWQPAEASLGAMSVLAGTAALQPPEPERNWRTWILWAVLVAGALIVAGFAFSLLKNQTPKPQGPDSPAT</sequence>
<evidence type="ECO:0000256" key="2">
    <source>
        <dbReference type="SAM" id="SignalP"/>
    </source>
</evidence>
<reference evidence="3 4" key="1">
    <citation type="submission" date="2018-08" db="EMBL/GenBank/DDBJ databases">
        <title>Lysobacter sp. zong2l5, whole genome shotgun sequence.</title>
        <authorList>
            <person name="Zhang X."/>
            <person name="Feng G."/>
            <person name="Zhu H."/>
        </authorList>
    </citation>
    <scope>NUCLEOTIDE SEQUENCE [LARGE SCALE GENOMIC DNA]</scope>
    <source>
        <strain evidence="4">zong2l5</strain>
    </source>
</reference>
<dbReference type="Proteomes" id="UP000264492">
    <property type="component" value="Unassembled WGS sequence"/>
</dbReference>
<comment type="caution">
    <text evidence="3">The sequence shown here is derived from an EMBL/GenBank/DDBJ whole genome shotgun (WGS) entry which is preliminary data.</text>
</comment>
<dbReference type="Pfam" id="PF13163">
    <property type="entry name" value="DUF3999"/>
    <property type="match status" value="1"/>
</dbReference>
<dbReference type="AlphaFoldDB" id="A0A371JZD9"/>
<evidence type="ECO:0000313" key="4">
    <source>
        <dbReference type="Proteomes" id="UP000264492"/>
    </source>
</evidence>
<keyword evidence="1" id="KW-1133">Transmembrane helix</keyword>
<dbReference type="OrthoDB" id="5405606at2"/>
<proteinExistence type="predicted"/>
<keyword evidence="1" id="KW-0812">Transmembrane</keyword>
<evidence type="ECO:0000313" key="3">
    <source>
        <dbReference type="EMBL" id="RDZ26960.1"/>
    </source>
</evidence>
<feature type="chain" id="PRO_5016753356" evidence="2">
    <location>
        <begin position="20"/>
        <end position="470"/>
    </location>
</feature>
<evidence type="ECO:0000256" key="1">
    <source>
        <dbReference type="SAM" id="Phobius"/>
    </source>
</evidence>
<dbReference type="EMBL" id="QTSU01000002">
    <property type="protein sequence ID" value="RDZ26960.1"/>
    <property type="molecule type" value="Genomic_DNA"/>
</dbReference>